<evidence type="ECO:0000256" key="1">
    <source>
        <dbReference type="ARBA" id="ARBA00022741"/>
    </source>
</evidence>
<dbReference type="GO" id="GO:0030687">
    <property type="term" value="C:preribosome, large subunit precursor"/>
    <property type="evidence" value="ECO:0007669"/>
    <property type="project" value="TreeGrafter"/>
</dbReference>
<feature type="compositionally biased region" description="Basic and acidic residues" evidence="3">
    <location>
        <begin position="32"/>
        <end position="42"/>
    </location>
</feature>
<dbReference type="RefSeq" id="XP_004344961.1">
    <property type="nucleotide sequence ID" value="XM_004344911.1"/>
</dbReference>
<evidence type="ECO:0000256" key="2">
    <source>
        <dbReference type="ARBA" id="ARBA00022840"/>
    </source>
</evidence>
<dbReference type="PANTHER" id="PTHR48103">
    <property type="entry name" value="MIDASIN-RELATED"/>
    <property type="match status" value="1"/>
</dbReference>
<dbReference type="InterPro" id="IPR036465">
    <property type="entry name" value="vWFA_dom_sf"/>
</dbReference>
<feature type="region of interest" description="Disordered" evidence="3">
    <location>
        <begin position="911"/>
        <end position="1610"/>
    </location>
</feature>
<feature type="compositionally biased region" description="Acidic residues" evidence="3">
    <location>
        <begin position="1102"/>
        <end position="1118"/>
    </location>
</feature>
<feature type="compositionally biased region" description="Basic and acidic residues" evidence="3">
    <location>
        <begin position="957"/>
        <end position="968"/>
    </location>
</feature>
<feature type="compositionally biased region" description="Acidic residues" evidence="3">
    <location>
        <begin position="1127"/>
        <end position="1144"/>
    </location>
</feature>
<dbReference type="VEuPathDB" id="AmoebaDB:ACA1_286600"/>
<keyword evidence="6" id="KW-1185">Reference proteome</keyword>
<feature type="compositionally biased region" description="Basic and acidic residues" evidence="3">
    <location>
        <begin position="1520"/>
        <end position="1554"/>
    </location>
</feature>
<dbReference type="Proteomes" id="UP000011083">
    <property type="component" value="Unassembled WGS sequence"/>
</dbReference>
<dbReference type="PANTHER" id="PTHR48103:SF2">
    <property type="entry name" value="MIDASIN"/>
    <property type="match status" value="1"/>
</dbReference>
<feature type="compositionally biased region" description="Basic residues" evidence="3">
    <location>
        <begin position="311"/>
        <end position="326"/>
    </location>
</feature>
<dbReference type="OMA" id="CERDILY"/>
<feature type="compositionally biased region" description="Acidic residues" evidence="3">
    <location>
        <begin position="1434"/>
        <end position="1454"/>
    </location>
</feature>
<feature type="compositionally biased region" description="Basic and acidic residues" evidence="3">
    <location>
        <begin position="1230"/>
        <end position="1242"/>
    </location>
</feature>
<feature type="compositionally biased region" description="Acidic residues" evidence="3">
    <location>
        <begin position="1075"/>
        <end position="1087"/>
    </location>
</feature>
<feature type="region of interest" description="Disordered" evidence="3">
    <location>
        <begin position="738"/>
        <end position="784"/>
    </location>
</feature>
<dbReference type="STRING" id="1257118.L8H904"/>
<feature type="compositionally biased region" description="Basic and acidic residues" evidence="3">
    <location>
        <begin position="745"/>
        <end position="773"/>
    </location>
</feature>
<feature type="compositionally biased region" description="Acidic residues" evidence="3">
    <location>
        <begin position="1058"/>
        <end position="1067"/>
    </location>
</feature>
<feature type="compositionally biased region" description="Acidic residues" evidence="3">
    <location>
        <begin position="1555"/>
        <end position="1565"/>
    </location>
</feature>
<dbReference type="Gene3D" id="3.40.50.410">
    <property type="entry name" value="von Willebrand factor, type A domain"/>
    <property type="match status" value="1"/>
</dbReference>
<protein>
    <submittedName>
        <fullName evidence="5">Midasin family protein</fullName>
    </submittedName>
</protein>
<feature type="compositionally biased region" description="Basic and acidic residues" evidence="3">
    <location>
        <begin position="1456"/>
        <end position="1468"/>
    </location>
</feature>
<dbReference type="PROSITE" id="PS50234">
    <property type="entry name" value="VWFA"/>
    <property type="match status" value="1"/>
</dbReference>
<keyword evidence="1" id="KW-0547">Nucleotide-binding</keyword>
<feature type="compositionally biased region" description="Acidic residues" evidence="3">
    <location>
        <begin position="1174"/>
        <end position="1189"/>
    </location>
</feature>
<proteinExistence type="predicted"/>
<dbReference type="GO" id="GO:0005524">
    <property type="term" value="F:ATP binding"/>
    <property type="evidence" value="ECO:0007669"/>
    <property type="project" value="UniProtKB-KW"/>
</dbReference>
<dbReference type="OrthoDB" id="5186at2759"/>
<feature type="region of interest" description="Disordered" evidence="3">
    <location>
        <begin position="298"/>
        <end position="362"/>
    </location>
</feature>
<name>L8H904_ACACF</name>
<feature type="compositionally biased region" description="Acidic residues" evidence="3">
    <location>
        <begin position="1243"/>
        <end position="1257"/>
    </location>
</feature>
<dbReference type="SUPFAM" id="SSF53300">
    <property type="entry name" value="vWA-like"/>
    <property type="match status" value="1"/>
</dbReference>
<feature type="compositionally biased region" description="Acidic residues" evidence="3">
    <location>
        <begin position="1155"/>
        <end position="1166"/>
    </location>
</feature>
<evidence type="ECO:0000313" key="5">
    <source>
        <dbReference type="EMBL" id="ELR21218.1"/>
    </source>
</evidence>
<feature type="region of interest" description="Disordered" evidence="3">
    <location>
        <begin position="15"/>
        <end position="42"/>
    </location>
</feature>
<dbReference type="EMBL" id="KB007908">
    <property type="protein sequence ID" value="ELR21218.1"/>
    <property type="molecule type" value="Genomic_DNA"/>
</dbReference>
<evidence type="ECO:0000313" key="6">
    <source>
        <dbReference type="Proteomes" id="UP000011083"/>
    </source>
</evidence>
<dbReference type="GO" id="GO:0005634">
    <property type="term" value="C:nucleus"/>
    <property type="evidence" value="ECO:0007669"/>
    <property type="project" value="TreeGrafter"/>
</dbReference>
<feature type="compositionally biased region" description="Acidic residues" evidence="3">
    <location>
        <begin position="969"/>
        <end position="1029"/>
    </location>
</feature>
<feature type="compositionally biased region" description="Basic and acidic residues" evidence="3">
    <location>
        <begin position="327"/>
        <end position="340"/>
    </location>
</feature>
<accession>L8H904</accession>
<feature type="compositionally biased region" description="Basic and acidic residues" evidence="3">
    <location>
        <begin position="1043"/>
        <end position="1057"/>
    </location>
</feature>
<feature type="compositionally biased region" description="Acidic residues" evidence="3">
    <location>
        <begin position="345"/>
        <end position="358"/>
    </location>
</feature>
<evidence type="ECO:0000259" key="4">
    <source>
        <dbReference type="PROSITE" id="PS50234"/>
    </source>
</evidence>
<feature type="compositionally biased region" description="Basic and acidic residues" evidence="3">
    <location>
        <begin position="1406"/>
        <end position="1433"/>
    </location>
</feature>
<evidence type="ECO:0000256" key="3">
    <source>
        <dbReference type="SAM" id="MobiDB-lite"/>
    </source>
</evidence>
<feature type="compositionally biased region" description="Acidic residues" evidence="3">
    <location>
        <begin position="1284"/>
        <end position="1299"/>
    </location>
</feature>
<keyword evidence="2" id="KW-0067">ATP-binding</keyword>
<sequence>MHQILRSLTERPEGKGLLIKKETKRRNTQPGNKDKGEKTEREHLLSESAMVSAVNEHRSIIQAGGMVHDIYRDPNIPEVLLAREPLEELSQRLLELLVEFEGNALLEQLLKITRRVLSFPITSPLMKVLTGLEFLHGKTNDWESNAAKRVSLYAHMEKIGRLIGRWRRLELQSYPLIFYSRLQSHQTAAEKWWFHLYSLLKYSDLGIEKADDAAAKAAGAEPAESTLYVFEGDESATFLQKGIDAGVPVAERTDADFASPVLREAFDLDNPKRKQNRLPALYGRMTKICERDILYCDEGRRTPPQPPKPVEKKKKKQNKKNDKKNKGKDGGGDDEKREEETPSVVEEDQDDEEEEEEAMSWKEEEIRELEWFKERVAANSVALRSKEKPRTQKMHMIRQLLQSFQSRGLSHLSTAYNLKQKGLPYLLSLPSMEAVEQTFTVGDKARMWVSANEQYYRCVRRMRHLREASTMPSKELNQREVQRMSGYAEHLFHLIITEREALAQATSHIRSLGAFNSLLATIHERSKYQSVAAAADPMPPQKDALQWARKQKRIAAQLTMTLAQAAILCDALKSPLGSVQRVNRQLELARKVETDLLLQFAWHPEPQSLLGADDEEIDEEQNKHVLVSSETWAVVVANYVQLQNVANVTAETLLDESSLFPVPLAHSICAFLREVAEAASQFRRWLRDTHHQAKGELNEPESEHEKRFGAAFSEKMEAAINSLLVAVQNVQKVQKTADPFVQRKQKAENNNKKSEDDDKNEEKDENDKEKKSEDEEEEEEEEERRKCNFLQFHNYLRDLKEGLNMKNVRDNIEAVIALVAAECAGRVQSADADSASASSTDASLALSTAVQKDRVALALLAQFYPLVAQYHSLVDWYVRRLLGFHSSLARTHHQVSGLFLTLLTRGYCNPEEEAEGGGGEGDMKLQDDIQGTGMGDGTGKKDVSDEIDNEDQLMGTNKEEKEENKEPAPENDDEEKGFEMQQDFDGEIEDMPDKGDEQEEDEDKEEEDEEEEEMDREMGEIDSEDEEVVDEKMWGSEDEEEDNTRQDGKEKIDRDNTVDADPEGEEEMVAKEDNDGTDDKDDGDKEDDDKKKKKKEEKGKEDDEGERGDEEDDEEDEEEKGKKKEEQEQEDDDEGDVNDMEDIYEDKGKDVRQEEEFELPDDLELDGNDKKDQEEEGGMDEEEEEEEKEEDKKKDDDDDVMDIADDDDEMKEGEGEAKDEEEGTKEDEEDKKPDEDQEKKDDNEGEERQDDDDDEKEKDDKEKELDAEGEDEKQAGMGGQEAKENEEEEKKEEEEEEEAEKSNAQEINAEDKEEVANTETQPQGVMHETIRKSANVQMEDQQDQPRPQDDLNQADENAQEAMSSDMDERSQRWIKSMKNPPQPEREDKKKQEKKKRERVDPNPYRSEGDATKEWKERLRVMDKLTEEEEKKDGEEDDQMDLDHDEEEDKEEAEMYEFMKEDDRDKEDAQTLAPADETQAKSIPQKEDDKKQKDGENGDEEEKNEDEEEEEKNEEEEEEEREKGEGDEEKEKERERVKEMRALRMAKDQRRGKNGEEEETPEDDVEDLTKDDDAQADADDADAERRDDGSSHHSMPQLLDEEEEQPKKAAEAEEVVLLTPEAMAAKREELDREMAEWREKGDMVHAEKLWRGYEALTAPLAQDLCEQLRLILEPTLCTQMRGDYRTGKRLNMKKVIPYIASQFKKDKIWMRRTKPSKRTYQVMLAIDDSRSMFENRAGHMACQALTLMAKALAQLEVGQLAILRFGETSDVLHPFDTPFTDQSGVDIISHFTFKQENTNVVRLMESVVSTFDLERHSAGGGGRDGDHMQLLFVVSDGRFGTRGKDVKRWIREALKRNVFIVFIITDAARPNAINLATQPHPNAEVDDDEAEVRAKRAKRAAAREAAGGSPAATAAVRNDSSILELQTITINREGKPVRSSYMDTFPFPNYIVLQDINALPSILADALRQWFELIQQKFSA</sequence>
<reference evidence="5 6" key="1">
    <citation type="journal article" date="2013" name="Genome Biol.">
        <title>Genome of Acanthamoeba castellanii highlights extensive lateral gene transfer and early evolution of tyrosine kinase signaling.</title>
        <authorList>
            <person name="Clarke M."/>
            <person name="Lohan A.J."/>
            <person name="Liu B."/>
            <person name="Lagkouvardos I."/>
            <person name="Roy S."/>
            <person name="Zafar N."/>
            <person name="Bertelli C."/>
            <person name="Schilde C."/>
            <person name="Kianianmomeni A."/>
            <person name="Burglin T.R."/>
            <person name="Frech C."/>
            <person name="Turcotte B."/>
            <person name="Kopec K.O."/>
            <person name="Synnott J.M."/>
            <person name="Choo C."/>
            <person name="Paponov I."/>
            <person name="Finkler A."/>
            <person name="Soon Heng Tan C."/>
            <person name="Hutchins A.P."/>
            <person name="Weinmeier T."/>
            <person name="Rattei T."/>
            <person name="Chu J.S."/>
            <person name="Gimenez G."/>
            <person name="Irimia M."/>
            <person name="Rigden D.J."/>
            <person name="Fitzpatrick D.A."/>
            <person name="Lorenzo-Morales J."/>
            <person name="Bateman A."/>
            <person name="Chiu C.H."/>
            <person name="Tang P."/>
            <person name="Hegemann P."/>
            <person name="Fromm H."/>
            <person name="Raoult D."/>
            <person name="Greub G."/>
            <person name="Miranda-Saavedra D."/>
            <person name="Chen N."/>
            <person name="Nash P."/>
            <person name="Ginger M.L."/>
            <person name="Horn M."/>
            <person name="Schaap P."/>
            <person name="Caler L."/>
            <person name="Loftus B."/>
        </authorList>
    </citation>
    <scope>NUCLEOTIDE SEQUENCE [LARGE SCALE GENOMIC DNA]</scope>
    <source>
        <strain evidence="5 6">Neff</strain>
    </source>
</reference>
<feature type="compositionally biased region" description="Acidic residues" evidence="3">
    <location>
        <begin position="1496"/>
        <end position="1519"/>
    </location>
</feature>
<feature type="compositionally biased region" description="Acidic residues" evidence="3">
    <location>
        <begin position="1196"/>
        <end position="1229"/>
    </location>
</feature>
<feature type="compositionally biased region" description="Basic and acidic residues" evidence="3">
    <location>
        <begin position="1483"/>
        <end position="1495"/>
    </location>
</feature>
<organism evidence="5 6">
    <name type="scientific">Acanthamoeba castellanii (strain ATCC 30010 / Neff)</name>
    <dbReference type="NCBI Taxonomy" id="1257118"/>
    <lineage>
        <taxon>Eukaryota</taxon>
        <taxon>Amoebozoa</taxon>
        <taxon>Discosea</taxon>
        <taxon>Longamoebia</taxon>
        <taxon>Centramoebida</taxon>
        <taxon>Acanthamoebidae</taxon>
        <taxon>Acanthamoeba</taxon>
    </lineage>
</organism>
<dbReference type="InterPro" id="IPR002035">
    <property type="entry name" value="VWF_A"/>
</dbReference>
<feature type="domain" description="VWFA" evidence="4">
    <location>
        <begin position="1720"/>
        <end position="1862"/>
    </location>
</feature>
<dbReference type="GeneID" id="14922101"/>
<dbReference type="KEGG" id="acan:ACA1_286600"/>
<dbReference type="GO" id="GO:0000027">
    <property type="term" value="P:ribosomal large subunit assembly"/>
    <property type="evidence" value="ECO:0007669"/>
    <property type="project" value="TreeGrafter"/>
</dbReference>
<gene>
    <name evidence="5" type="ORF">ACA1_286600</name>
</gene>
<dbReference type="GO" id="GO:0000055">
    <property type="term" value="P:ribosomal large subunit export from nucleus"/>
    <property type="evidence" value="ECO:0007669"/>
    <property type="project" value="TreeGrafter"/>
</dbReference>
<feature type="compositionally biased region" description="Basic and acidic residues" evidence="3">
    <location>
        <begin position="1145"/>
        <end position="1154"/>
    </location>
</feature>